<name>A0A3D3FX80_ACIRA</name>
<evidence type="ECO:0000313" key="3">
    <source>
        <dbReference type="Proteomes" id="UP000262257"/>
    </source>
</evidence>
<comment type="caution">
    <text evidence="2">The sequence shown here is derived from an EMBL/GenBank/DDBJ whole genome shotgun (WGS) entry which is preliminary data.</text>
</comment>
<keyword evidence="1" id="KW-0732">Signal</keyword>
<feature type="chain" id="PRO_5017743000" description="Outer membrane lipoprotein-sorting protein" evidence="1">
    <location>
        <begin position="20"/>
        <end position="253"/>
    </location>
</feature>
<dbReference type="RefSeq" id="WP_284907921.1">
    <property type="nucleotide sequence ID" value="NZ_JASPBZ010000001.1"/>
</dbReference>
<evidence type="ECO:0000313" key="2">
    <source>
        <dbReference type="EMBL" id="HCM30436.1"/>
    </source>
</evidence>
<accession>A0A3D3FX80</accession>
<evidence type="ECO:0000256" key="1">
    <source>
        <dbReference type="SAM" id="SignalP"/>
    </source>
</evidence>
<feature type="signal peptide" evidence="1">
    <location>
        <begin position="1"/>
        <end position="19"/>
    </location>
</feature>
<reference evidence="2 3" key="1">
    <citation type="journal article" date="2018" name="Nat. Biotechnol.">
        <title>A standardized bacterial taxonomy based on genome phylogeny substantially revises the tree of life.</title>
        <authorList>
            <person name="Parks D.H."/>
            <person name="Chuvochina M."/>
            <person name="Waite D.W."/>
            <person name="Rinke C."/>
            <person name="Skarshewski A."/>
            <person name="Chaumeil P.A."/>
            <person name="Hugenholtz P."/>
        </authorList>
    </citation>
    <scope>NUCLEOTIDE SEQUENCE [LARGE SCALE GENOMIC DNA]</scope>
    <source>
        <strain evidence="2">UBA10045</strain>
    </source>
</reference>
<proteinExistence type="predicted"/>
<dbReference type="AlphaFoldDB" id="A0A3D3FX80"/>
<protein>
    <recommendedName>
        <fullName evidence="4">Outer membrane lipoprotein-sorting protein</fullName>
    </recommendedName>
</protein>
<sequence length="253" mass="29062">MLKKILLASLLSLSFSSYAQTLSQFESGLLKQYQQTEINSRIDADQYNQQIAEAIQKQLLSNPASFNYSFKQLVDAGKLSISYSPDKKLKFYSFDISSGGTMREFETWVQINSGKRIMTQQVPTASLVQNVYQTNFKNMTVYLVRDIVIGSSREGAYSIQALQLSRQKLRPVQIFETKTKKLSEITVEYDRANFPENQPAFEDYQQLPQQFIRVSKDLKYIDIRVIQASGKLTSQYLRYVKAATAYHYQGTVQ</sequence>
<organism evidence="2 3">
    <name type="scientific">Acinetobacter radioresistens</name>
    <dbReference type="NCBI Taxonomy" id="40216"/>
    <lineage>
        <taxon>Bacteria</taxon>
        <taxon>Pseudomonadati</taxon>
        <taxon>Pseudomonadota</taxon>
        <taxon>Gammaproteobacteria</taxon>
        <taxon>Moraxellales</taxon>
        <taxon>Moraxellaceae</taxon>
        <taxon>Acinetobacter</taxon>
    </lineage>
</organism>
<evidence type="ECO:0008006" key="4">
    <source>
        <dbReference type="Google" id="ProtNLM"/>
    </source>
</evidence>
<dbReference type="EMBL" id="DPXL01000017">
    <property type="protein sequence ID" value="HCM30436.1"/>
    <property type="molecule type" value="Genomic_DNA"/>
</dbReference>
<dbReference type="Proteomes" id="UP000262257">
    <property type="component" value="Unassembled WGS sequence"/>
</dbReference>
<gene>
    <name evidence="2" type="ORF">DIC32_01130</name>
</gene>